<name>A0A1Y2CBZ8_9FUNG</name>
<feature type="region of interest" description="Disordered" evidence="1">
    <location>
        <begin position="85"/>
        <end position="143"/>
    </location>
</feature>
<evidence type="ECO:0000256" key="1">
    <source>
        <dbReference type="SAM" id="MobiDB-lite"/>
    </source>
</evidence>
<comment type="caution">
    <text evidence="2">The sequence shown here is derived from an EMBL/GenBank/DDBJ whole genome shotgun (WGS) entry which is preliminary data.</text>
</comment>
<organism evidence="2 3">
    <name type="scientific">Rhizoclosmatium globosum</name>
    <dbReference type="NCBI Taxonomy" id="329046"/>
    <lineage>
        <taxon>Eukaryota</taxon>
        <taxon>Fungi</taxon>
        <taxon>Fungi incertae sedis</taxon>
        <taxon>Chytridiomycota</taxon>
        <taxon>Chytridiomycota incertae sedis</taxon>
        <taxon>Chytridiomycetes</taxon>
        <taxon>Chytridiales</taxon>
        <taxon>Chytriomycetaceae</taxon>
        <taxon>Rhizoclosmatium</taxon>
    </lineage>
</organism>
<dbReference type="Proteomes" id="UP000193642">
    <property type="component" value="Unassembled WGS sequence"/>
</dbReference>
<gene>
    <name evidence="2" type="ORF">BCR33DRAFT_716975</name>
</gene>
<keyword evidence="3" id="KW-1185">Reference proteome</keyword>
<accession>A0A1Y2CBZ8</accession>
<sequence>MLATTEEIQATKDLVGADLPKWTTKWTTTTRTDAEDIDEDDEDDEPLAGETDIEVDEVNDLQRELASMQNAKVLRSGLKAAGNYRNVTIHDIAGDDEDDEEYEDAEEDDEEEEDDEDDEEDEDAEEDDEDVDEEEVKDNIINAGNLPTKAATILRDGKELPTASETEIDLVARMQQLMQQ</sequence>
<evidence type="ECO:0000313" key="3">
    <source>
        <dbReference type="Proteomes" id="UP000193642"/>
    </source>
</evidence>
<feature type="compositionally biased region" description="Acidic residues" evidence="1">
    <location>
        <begin position="35"/>
        <end position="54"/>
    </location>
</feature>
<evidence type="ECO:0000313" key="2">
    <source>
        <dbReference type="EMBL" id="ORY44456.1"/>
    </source>
</evidence>
<protein>
    <submittedName>
        <fullName evidence="2">Uncharacterized protein</fullName>
    </submittedName>
</protein>
<reference evidence="2 3" key="1">
    <citation type="submission" date="2016-07" db="EMBL/GenBank/DDBJ databases">
        <title>Pervasive Adenine N6-methylation of Active Genes in Fungi.</title>
        <authorList>
            <consortium name="DOE Joint Genome Institute"/>
            <person name="Mondo S.J."/>
            <person name="Dannebaum R.O."/>
            <person name="Kuo R.C."/>
            <person name="Labutti K."/>
            <person name="Haridas S."/>
            <person name="Kuo A."/>
            <person name="Salamov A."/>
            <person name="Ahrendt S.R."/>
            <person name="Lipzen A."/>
            <person name="Sullivan W."/>
            <person name="Andreopoulos W.B."/>
            <person name="Clum A."/>
            <person name="Lindquist E."/>
            <person name="Daum C."/>
            <person name="Ramamoorthy G.K."/>
            <person name="Gryganskyi A."/>
            <person name="Culley D."/>
            <person name="Magnuson J.K."/>
            <person name="James T.Y."/>
            <person name="O'Malley M.A."/>
            <person name="Stajich J.E."/>
            <person name="Spatafora J.W."/>
            <person name="Visel A."/>
            <person name="Grigoriev I.V."/>
        </authorList>
    </citation>
    <scope>NUCLEOTIDE SEQUENCE [LARGE SCALE GENOMIC DNA]</scope>
    <source>
        <strain evidence="2 3">JEL800</strain>
    </source>
</reference>
<dbReference type="AlphaFoldDB" id="A0A1Y2CBZ8"/>
<feature type="compositionally biased region" description="Acidic residues" evidence="1">
    <location>
        <begin position="94"/>
        <end position="136"/>
    </location>
</feature>
<dbReference type="EMBL" id="MCGO01000022">
    <property type="protein sequence ID" value="ORY44456.1"/>
    <property type="molecule type" value="Genomic_DNA"/>
</dbReference>
<proteinExistence type="predicted"/>
<feature type="region of interest" description="Disordered" evidence="1">
    <location>
        <begin position="22"/>
        <end position="54"/>
    </location>
</feature>
<dbReference type="OrthoDB" id="2158577at2759"/>